<dbReference type="EMBL" id="JAJJMA010145355">
    <property type="protein sequence ID" value="MCL7034425.1"/>
    <property type="molecule type" value="Genomic_DNA"/>
</dbReference>
<gene>
    <name evidence="4" type="ORF">MKW94_006400</name>
</gene>
<organism evidence="4 5">
    <name type="scientific">Papaver nudicaule</name>
    <name type="common">Iceland poppy</name>
    <dbReference type="NCBI Taxonomy" id="74823"/>
    <lineage>
        <taxon>Eukaryota</taxon>
        <taxon>Viridiplantae</taxon>
        <taxon>Streptophyta</taxon>
        <taxon>Embryophyta</taxon>
        <taxon>Tracheophyta</taxon>
        <taxon>Spermatophyta</taxon>
        <taxon>Magnoliopsida</taxon>
        <taxon>Ranunculales</taxon>
        <taxon>Papaveraceae</taxon>
        <taxon>Papaveroideae</taxon>
        <taxon>Papaver</taxon>
    </lineage>
</organism>
<evidence type="ECO:0000313" key="5">
    <source>
        <dbReference type="Proteomes" id="UP001177140"/>
    </source>
</evidence>
<sequence length="145" mass="16101">MFAKSFLAWPQPSSCEMVITQINSLTSLSPYLPSSKDRYCRKIRPQFSKKQDISSDDQNVSQTSKQKPSTISSALRIPKVFIAQSAIAVLGLGFIDAGYSGDWSRIGVITKENEELLKVAAFAVVPICLYLILSLPNLEKNEEKQ</sequence>
<dbReference type="PANTHER" id="PTHR38389">
    <property type="entry name" value="DNA-DIRECTED RNA POLYMERASE SUBUNIT BETA"/>
    <property type="match status" value="1"/>
</dbReference>
<protein>
    <recommendedName>
        <fullName evidence="3">DUF7887 domain-containing protein</fullName>
    </recommendedName>
</protein>
<accession>A0AA41SG13</accession>
<feature type="transmembrane region" description="Helical" evidence="2">
    <location>
        <begin position="119"/>
        <end position="138"/>
    </location>
</feature>
<dbReference type="AlphaFoldDB" id="A0AA41SG13"/>
<name>A0AA41SG13_PAPNU</name>
<dbReference type="Pfam" id="PF25397">
    <property type="entry name" value="DUF7887"/>
    <property type="match status" value="1"/>
</dbReference>
<comment type="caution">
    <text evidence="4">The sequence shown here is derived from an EMBL/GenBank/DDBJ whole genome shotgun (WGS) entry which is preliminary data.</text>
</comment>
<keyword evidence="2" id="KW-0812">Transmembrane</keyword>
<dbReference type="Proteomes" id="UP001177140">
    <property type="component" value="Unassembled WGS sequence"/>
</dbReference>
<evidence type="ECO:0000256" key="1">
    <source>
        <dbReference type="SAM" id="MobiDB-lite"/>
    </source>
</evidence>
<evidence type="ECO:0000313" key="4">
    <source>
        <dbReference type="EMBL" id="MCL7034425.1"/>
    </source>
</evidence>
<proteinExistence type="predicted"/>
<evidence type="ECO:0000256" key="2">
    <source>
        <dbReference type="SAM" id="Phobius"/>
    </source>
</evidence>
<feature type="transmembrane region" description="Helical" evidence="2">
    <location>
        <begin position="80"/>
        <end position="99"/>
    </location>
</feature>
<feature type="region of interest" description="Disordered" evidence="1">
    <location>
        <begin position="46"/>
        <end position="70"/>
    </location>
</feature>
<dbReference type="PANTHER" id="PTHR38389:SF1">
    <property type="entry name" value="DNA-DIRECTED RNA POLYMERASE SUBUNIT BETA"/>
    <property type="match status" value="1"/>
</dbReference>
<evidence type="ECO:0000259" key="3">
    <source>
        <dbReference type="Pfam" id="PF25397"/>
    </source>
</evidence>
<feature type="compositionally biased region" description="Polar residues" evidence="1">
    <location>
        <begin position="56"/>
        <end position="70"/>
    </location>
</feature>
<keyword evidence="2" id="KW-1133">Transmembrane helix</keyword>
<reference evidence="4" key="1">
    <citation type="submission" date="2022-03" db="EMBL/GenBank/DDBJ databases">
        <title>A functionally conserved STORR gene fusion in Papaver species that diverged 16.8 million years ago.</title>
        <authorList>
            <person name="Catania T."/>
        </authorList>
    </citation>
    <scope>NUCLEOTIDE SEQUENCE</scope>
    <source>
        <strain evidence="4">S-191538</strain>
    </source>
</reference>
<keyword evidence="2" id="KW-0472">Membrane</keyword>
<feature type="domain" description="DUF7887" evidence="3">
    <location>
        <begin position="77"/>
        <end position="137"/>
    </location>
</feature>
<dbReference type="InterPro" id="IPR057209">
    <property type="entry name" value="DUF7887"/>
</dbReference>
<keyword evidence="5" id="KW-1185">Reference proteome</keyword>